<feature type="domain" description="Amidohydrolase-related" evidence="1">
    <location>
        <begin position="53"/>
        <end position="384"/>
    </location>
</feature>
<dbReference type="PANTHER" id="PTHR32027">
    <property type="entry name" value="CYTOSINE DEAMINASE"/>
    <property type="match status" value="1"/>
</dbReference>
<dbReference type="PANTHER" id="PTHR32027:SF9">
    <property type="entry name" value="BLL3847 PROTEIN"/>
    <property type="match status" value="1"/>
</dbReference>
<dbReference type="EMBL" id="CP016170">
    <property type="protein sequence ID" value="ANN67250.1"/>
    <property type="molecule type" value="Genomic_DNA"/>
</dbReference>
<dbReference type="RefSeq" id="WP_066350072.1">
    <property type="nucleotide sequence ID" value="NZ_CBCSFJ010000006.1"/>
</dbReference>
<dbReference type="InterPro" id="IPR032466">
    <property type="entry name" value="Metal_Hydrolase"/>
</dbReference>
<protein>
    <submittedName>
        <fullName evidence="2">Amidohydrolase</fullName>
    </submittedName>
</protein>
<dbReference type="SUPFAM" id="SSF51556">
    <property type="entry name" value="Metallo-dependent hydrolases"/>
    <property type="match status" value="1"/>
</dbReference>
<dbReference type="CDD" id="cd01293">
    <property type="entry name" value="Bact_CD"/>
    <property type="match status" value="1"/>
</dbReference>
<dbReference type="InterPro" id="IPR006680">
    <property type="entry name" value="Amidohydro-rel"/>
</dbReference>
<dbReference type="SUPFAM" id="SSF51338">
    <property type="entry name" value="Composite domain of metallo-dependent hydrolases"/>
    <property type="match status" value="1"/>
</dbReference>
<sequence length="416" mass="45928">MNFDLIVRNARLIGADASAPPVDLAIRDGRFAAIGSAQQWQAAEVVDVQGKLVSPGFVETHIHLDKSCVIGRCACQGRRFPHDAMERVSDVKHTFTVDDVHSRARRTLERCISHGTTLMRTHVEVDPKVGLRGLEGVHQLIDEYRWAIDMEICVMPQEGLTNNPGTDELMVEALKSGMATVVGAAPNCDTDPNTQIRRVFEMAREFDVDIDMHLDSGSDGSRLDTLLVCDLTEQYGWGGRVTIGHVSRLSTMPLPDVERVARRMADVGVALTVLPSTDLFLSGRDQESNVRRGVVDANRLLQYGINCSISSNNIKNPFTPWGDGQLIRQANLYANIVQRGDSQELADVWGMFTERSARIMRREAGYGIAEGNLADFVVVEAPDNVEALRDIALTAMGYKAGRRTFTRQPVVLHHPG</sequence>
<dbReference type="InterPro" id="IPR011059">
    <property type="entry name" value="Metal-dep_hydrolase_composite"/>
</dbReference>
<proteinExistence type="predicted"/>
<evidence type="ECO:0000259" key="1">
    <source>
        <dbReference type="Pfam" id="PF01979"/>
    </source>
</evidence>
<evidence type="ECO:0000313" key="3">
    <source>
        <dbReference type="Proteomes" id="UP000091897"/>
    </source>
</evidence>
<accession>A0ABM6CT74</accession>
<dbReference type="Proteomes" id="UP000091897">
    <property type="component" value="Chromosome"/>
</dbReference>
<keyword evidence="3" id="KW-1185">Reference proteome</keyword>
<dbReference type="InterPro" id="IPR052349">
    <property type="entry name" value="Metallo-hydrolase_Enzymes"/>
</dbReference>
<evidence type="ECO:0000313" key="2">
    <source>
        <dbReference type="EMBL" id="ANN67250.1"/>
    </source>
</evidence>
<gene>
    <name evidence="2" type="ORF">BAU06_13930</name>
</gene>
<dbReference type="Pfam" id="PF01979">
    <property type="entry name" value="Amidohydro_1"/>
    <property type="match status" value="1"/>
</dbReference>
<reference evidence="2 3" key="1">
    <citation type="submission" date="2016-06" db="EMBL/GenBank/DDBJ databases">
        <title>Complete genome sequences of Bordetella bronchialis and Bordetella flabilis.</title>
        <authorList>
            <person name="LiPuma J.J."/>
            <person name="Spilker T."/>
        </authorList>
    </citation>
    <scope>NUCLEOTIDE SEQUENCE [LARGE SCALE GENOMIC DNA]</scope>
    <source>
        <strain evidence="2 3">AU3182</strain>
    </source>
</reference>
<organism evidence="2 3">
    <name type="scientific">Bordetella bronchialis</name>
    <dbReference type="NCBI Taxonomy" id="463025"/>
    <lineage>
        <taxon>Bacteria</taxon>
        <taxon>Pseudomonadati</taxon>
        <taxon>Pseudomonadota</taxon>
        <taxon>Betaproteobacteria</taxon>
        <taxon>Burkholderiales</taxon>
        <taxon>Alcaligenaceae</taxon>
        <taxon>Bordetella</taxon>
    </lineage>
</organism>
<dbReference type="Gene3D" id="2.30.40.10">
    <property type="entry name" value="Urease, subunit C, domain 1"/>
    <property type="match status" value="1"/>
</dbReference>
<name>A0ABM6CT74_9BORD</name>
<dbReference type="Gene3D" id="3.20.20.140">
    <property type="entry name" value="Metal-dependent hydrolases"/>
    <property type="match status" value="1"/>
</dbReference>